<dbReference type="RefSeq" id="WP_087843353.1">
    <property type="nucleotide sequence ID" value="NZ_FYAK01000001.1"/>
</dbReference>
<sequence length="74" mass="8238">MRDKISFAFFIIANGLIVAHVVQTAMSINTHSQQQNAIYRVLSTETKAAVTTPVKIDYKRLAELNAETSKAEGW</sequence>
<dbReference type="EMBL" id="FYAK01000001">
    <property type="protein sequence ID" value="SMY31495.1"/>
    <property type="molecule type" value="Genomic_DNA"/>
</dbReference>
<dbReference type="Proteomes" id="UP000195963">
    <property type="component" value="Unassembled WGS sequence"/>
</dbReference>
<evidence type="ECO:0000313" key="1">
    <source>
        <dbReference type="EMBL" id="SMY31495.1"/>
    </source>
</evidence>
<organism evidence="1 2">
    <name type="scientific">Photobacterium malacitanum</name>
    <dbReference type="NCBI Taxonomy" id="2204294"/>
    <lineage>
        <taxon>Bacteria</taxon>
        <taxon>Pseudomonadati</taxon>
        <taxon>Pseudomonadota</taxon>
        <taxon>Gammaproteobacteria</taxon>
        <taxon>Vibrionales</taxon>
        <taxon>Vibrionaceae</taxon>
        <taxon>Photobacterium</taxon>
    </lineage>
</organism>
<accession>A0A1Y6M4I2</accession>
<reference evidence="2" key="1">
    <citation type="submission" date="2017-06" db="EMBL/GenBank/DDBJ databases">
        <authorList>
            <person name="Rodrigo-Torres L."/>
            <person name="Arahal R.D."/>
            <person name="Lucena T."/>
        </authorList>
    </citation>
    <scope>NUCLEOTIDE SEQUENCE [LARGE SCALE GENOMIC DNA]</scope>
    <source>
        <strain evidence="2">CECT 9190</strain>
    </source>
</reference>
<keyword evidence="2" id="KW-1185">Reference proteome</keyword>
<evidence type="ECO:0000313" key="2">
    <source>
        <dbReference type="Proteomes" id="UP000195963"/>
    </source>
</evidence>
<proteinExistence type="predicted"/>
<gene>
    <name evidence="1" type="ORF">PMAL9190_00008</name>
</gene>
<name>A0A1Y6M4I2_9GAMM</name>
<dbReference type="AlphaFoldDB" id="A0A1Y6M4I2"/>
<protein>
    <submittedName>
        <fullName evidence="1">Uncharacterized protein</fullName>
    </submittedName>
</protein>